<gene>
    <name evidence="3" type="ORF">KN815_16070</name>
</gene>
<evidence type="ECO:0008006" key="5">
    <source>
        <dbReference type="Google" id="ProtNLM"/>
    </source>
</evidence>
<evidence type="ECO:0000313" key="4">
    <source>
        <dbReference type="Proteomes" id="UP000720508"/>
    </source>
</evidence>
<comment type="caution">
    <text evidence="3">The sequence shown here is derived from an EMBL/GenBank/DDBJ whole genome shotgun (WGS) entry which is preliminary data.</text>
</comment>
<feature type="compositionally biased region" description="Polar residues" evidence="1">
    <location>
        <begin position="688"/>
        <end position="697"/>
    </location>
</feature>
<keyword evidence="2" id="KW-0472">Membrane</keyword>
<evidence type="ECO:0000313" key="3">
    <source>
        <dbReference type="EMBL" id="MBU3865538.1"/>
    </source>
</evidence>
<keyword evidence="2" id="KW-1133">Transmembrane helix</keyword>
<evidence type="ECO:0000256" key="2">
    <source>
        <dbReference type="SAM" id="Phobius"/>
    </source>
</evidence>
<protein>
    <recommendedName>
        <fullName evidence="5">DUF2637 domain-containing protein</fullName>
    </recommendedName>
</protein>
<dbReference type="EMBL" id="JAHLEM010000162">
    <property type="protein sequence ID" value="MBU3865538.1"/>
    <property type="molecule type" value="Genomic_DNA"/>
</dbReference>
<reference evidence="3 4" key="1">
    <citation type="submission" date="2021-06" db="EMBL/GenBank/DDBJ databases">
        <authorList>
            <person name="Pan X."/>
        </authorList>
    </citation>
    <scope>NUCLEOTIDE SEQUENCE [LARGE SCALE GENOMIC DNA]</scope>
    <source>
        <strain evidence="3 4">4503</strain>
    </source>
</reference>
<feature type="transmembrane region" description="Helical" evidence="2">
    <location>
        <begin position="67"/>
        <end position="85"/>
    </location>
</feature>
<evidence type="ECO:0000256" key="1">
    <source>
        <dbReference type="SAM" id="MobiDB-lite"/>
    </source>
</evidence>
<keyword evidence="2" id="KW-0812">Transmembrane</keyword>
<organism evidence="3 4">
    <name type="scientific">Streptomyces niphimycinicus</name>
    <dbReference type="NCBI Taxonomy" id="2842201"/>
    <lineage>
        <taxon>Bacteria</taxon>
        <taxon>Bacillati</taxon>
        <taxon>Actinomycetota</taxon>
        <taxon>Actinomycetes</taxon>
        <taxon>Kitasatosporales</taxon>
        <taxon>Streptomycetaceae</taxon>
        <taxon>Streptomyces</taxon>
    </lineage>
</organism>
<dbReference type="Proteomes" id="UP000720508">
    <property type="component" value="Unassembled WGS sequence"/>
</dbReference>
<feature type="region of interest" description="Disordered" evidence="1">
    <location>
        <begin position="645"/>
        <end position="697"/>
    </location>
</feature>
<keyword evidence="4" id="KW-1185">Reference proteome</keyword>
<feature type="transmembrane region" description="Helical" evidence="2">
    <location>
        <begin position="6"/>
        <end position="32"/>
    </location>
</feature>
<name>A0ABS6CF36_9ACTN</name>
<proteinExistence type="predicted"/>
<feature type="compositionally biased region" description="Basic and acidic residues" evidence="1">
    <location>
        <begin position="669"/>
        <end position="685"/>
    </location>
</feature>
<feature type="transmembrane region" description="Helical" evidence="2">
    <location>
        <begin position="129"/>
        <end position="147"/>
    </location>
</feature>
<sequence length="697" mass="76175">MSGTPAWVLTVSAAVVVLVWLGMVGLAARTAWRASERARKRAAEEHKAAVEAGREPESERPSLPKRLYVMALCSMSVSLYGMWGFARETAHLPEPFAVGFVSAFDVTELILFTLLYKRADKGWTTQLRLMHNLAWALVGVSATANWIHAPNAASKPFMAIMPVVAALVIELEFRAVMKGAEVLDTEAKPGPVKLVGLLWTKGWAALFAGLDIDPSSKGGQIYRAALAKKAGKKLFRLRTLLDAHEKLIANREAKQRHLTAAVKELEQARKASTTAMDRADFAVDSNQALAVLRSLGGWTEVDDVATADFKQPLEITELMERVAIMPAAKRIEAAERAEEAAEKAERADAARQEAVDARQRAEEQMRAAVEAKKAADAARQDALDAQAAAVEETKLAQAEAERAEAARQRAETARQRAVDQMSDESKTVEQLQKRADEEQQRLDDAEEKLRAVRQTITEAESAKSSTTSEVDVLKDELQRLVNAQREAEDARRTAAENARQAAIDLDALRAELGETQRMVKDAHRAADQAADLHRKANNELRLADEETKRAKAEAAEAQALLDSLRPQLADRLGGQAEAAALAAAPAFRSEAKQAGWEEYIGAIRDGRELPTAQELAVAYSVSEGNARNWLIDFGKIRAAMIANGGARQTDDETERSESSRALPSGARQEPSDYRADGHERAEDAAQTRPINGQRQPV</sequence>
<feature type="region of interest" description="Disordered" evidence="1">
    <location>
        <begin position="399"/>
        <end position="443"/>
    </location>
</feature>
<accession>A0ABS6CF36</accession>
<feature type="transmembrane region" description="Helical" evidence="2">
    <location>
        <begin position="97"/>
        <end position="117"/>
    </location>
</feature>